<dbReference type="InterPro" id="IPR007167">
    <property type="entry name" value="Fe-transptr_FeoA-like"/>
</dbReference>
<dbReference type="EMBL" id="WSQA01000003">
    <property type="protein sequence ID" value="MVZ61449.1"/>
    <property type="molecule type" value="Genomic_DNA"/>
</dbReference>
<dbReference type="RefSeq" id="WP_160368091.1">
    <property type="nucleotide sequence ID" value="NZ_WSQA01000003.1"/>
</dbReference>
<comment type="caution">
    <text evidence="3">The sequence shown here is derived from an EMBL/GenBank/DDBJ whole genome shotgun (WGS) entry which is preliminary data.</text>
</comment>
<keyword evidence="1" id="KW-0408">Iron</keyword>
<evidence type="ECO:0000259" key="2">
    <source>
        <dbReference type="SMART" id="SM00899"/>
    </source>
</evidence>
<dbReference type="SUPFAM" id="SSF50037">
    <property type="entry name" value="C-terminal domain of transcriptional repressors"/>
    <property type="match status" value="1"/>
</dbReference>
<dbReference type="PANTHER" id="PTHR42954:SF2">
    <property type="entry name" value="FE(2+) TRANSPORT PROTEIN A"/>
    <property type="match status" value="1"/>
</dbReference>
<feature type="domain" description="Ferrous iron transporter FeoA-like" evidence="2">
    <location>
        <begin position="5"/>
        <end position="78"/>
    </location>
</feature>
<gene>
    <name evidence="3" type="ORF">GQF63_05385</name>
</gene>
<accession>A0A6N8KXJ8</accession>
<dbReference type="Gene3D" id="2.30.30.90">
    <property type="match status" value="1"/>
</dbReference>
<dbReference type="PANTHER" id="PTHR42954">
    <property type="entry name" value="FE(2+) TRANSPORT PROTEIN A"/>
    <property type="match status" value="1"/>
</dbReference>
<keyword evidence="4" id="KW-1185">Reference proteome</keyword>
<dbReference type="InterPro" id="IPR038157">
    <property type="entry name" value="FeoA_core_dom"/>
</dbReference>
<protein>
    <submittedName>
        <fullName evidence="3">Ferrous iron transport protein A</fullName>
    </submittedName>
</protein>
<dbReference type="GO" id="GO:0046914">
    <property type="term" value="F:transition metal ion binding"/>
    <property type="evidence" value="ECO:0007669"/>
    <property type="project" value="InterPro"/>
</dbReference>
<organism evidence="3 4">
    <name type="scientific">Sphingobacterium humi</name>
    <dbReference type="NCBI Taxonomy" id="1796905"/>
    <lineage>
        <taxon>Bacteria</taxon>
        <taxon>Pseudomonadati</taxon>
        <taxon>Bacteroidota</taxon>
        <taxon>Sphingobacteriia</taxon>
        <taxon>Sphingobacteriales</taxon>
        <taxon>Sphingobacteriaceae</taxon>
        <taxon>Sphingobacterium</taxon>
    </lineage>
</organism>
<sequence>MQDVISLDKLKIGEKVKINKIQSPEIPAKFYELGFYPGSLIEIKHKAPLNGPICVNILENNALIAIRKSEAKLILAEKIY</sequence>
<evidence type="ECO:0000313" key="4">
    <source>
        <dbReference type="Proteomes" id="UP000435036"/>
    </source>
</evidence>
<dbReference type="Proteomes" id="UP000435036">
    <property type="component" value="Unassembled WGS sequence"/>
</dbReference>
<dbReference type="SMART" id="SM00899">
    <property type="entry name" value="FeoA"/>
    <property type="match status" value="1"/>
</dbReference>
<dbReference type="Pfam" id="PF04023">
    <property type="entry name" value="FeoA"/>
    <property type="match status" value="1"/>
</dbReference>
<dbReference type="AlphaFoldDB" id="A0A6N8KXJ8"/>
<proteinExistence type="predicted"/>
<dbReference type="OrthoDB" id="9811076at2"/>
<dbReference type="InterPro" id="IPR008988">
    <property type="entry name" value="Transcriptional_repressor_C"/>
</dbReference>
<evidence type="ECO:0000256" key="1">
    <source>
        <dbReference type="ARBA" id="ARBA00023004"/>
    </source>
</evidence>
<dbReference type="InterPro" id="IPR052713">
    <property type="entry name" value="FeoA"/>
</dbReference>
<evidence type="ECO:0000313" key="3">
    <source>
        <dbReference type="EMBL" id="MVZ61449.1"/>
    </source>
</evidence>
<name>A0A6N8KXJ8_9SPHI</name>
<reference evidence="3 4" key="1">
    <citation type="submission" date="2019-12" db="EMBL/GenBank/DDBJ databases">
        <authorList>
            <person name="Dong K."/>
        </authorList>
    </citation>
    <scope>NUCLEOTIDE SEQUENCE [LARGE SCALE GENOMIC DNA]</scope>
    <source>
        <strain evidence="3 4">JCM 31225</strain>
    </source>
</reference>